<reference evidence="1 2" key="1">
    <citation type="journal article" date="2014" name="Int. J. Syst. Evol. Microbiol.">
        <title>Nocardia vulneris sp. nov., isolated from wounds of human patients in North America.</title>
        <authorList>
            <person name="Lasker B.A."/>
            <person name="Bell M."/>
            <person name="Klenk H.P."/>
            <person name="Sproer C."/>
            <person name="Schumann C."/>
            <person name="Schumann P."/>
            <person name="Brown J.M."/>
        </authorList>
    </citation>
    <scope>NUCLEOTIDE SEQUENCE [LARGE SCALE GENOMIC DNA]</scope>
    <source>
        <strain evidence="1 2">W9851</strain>
    </source>
</reference>
<proteinExistence type="predicted"/>
<comment type="caution">
    <text evidence="1">The sequence shown here is derived from an EMBL/GenBank/DDBJ whole genome shotgun (WGS) entry which is preliminary data.</text>
</comment>
<sequence>MKFGISIAEVPSMIREVAAPRPTIAVTIGTKAATSTAAARFMVVGPRPSRLPRRHTQSSRPTR</sequence>
<dbReference type="Proteomes" id="UP000031364">
    <property type="component" value="Unassembled WGS sequence"/>
</dbReference>
<evidence type="ECO:0000313" key="2">
    <source>
        <dbReference type="Proteomes" id="UP000031364"/>
    </source>
</evidence>
<dbReference type="EMBL" id="JNFP01000079">
    <property type="protein sequence ID" value="KIA60130.1"/>
    <property type="molecule type" value="Genomic_DNA"/>
</dbReference>
<evidence type="ECO:0000313" key="1">
    <source>
        <dbReference type="EMBL" id="KIA60130.1"/>
    </source>
</evidence>
<keyword evidence="2" id="KW-1185">Reference proteome</keyword>
<protein>
    <submittedName>
        <fullName evidence="1">Uncharacterized protein</fullName>
    </submittedName>
</protein>
<name>A0ABR4Z472_9NOCA</name>
<accession>A0ABR4Z472</accession>
<organism evidence="1 2">
    <name type="scientific">Nocardia vulneris</name>
    <dbReference type="NCBI Taxonomy" id="1141657"/>
    <lineage>
        <taxon>Bacteria</taxon>
        <taxon>Bacillati</taxon>
        <taxon>Actinomycetota</taxon>
        <taxon>Actinomycetes</taxon>
        <taxon>Mycobacteriales</taxon>
        <taxon>Nocardiaceae</taxon>
        <taxon>Nocardia</taxon>
    </lineage>
</organism>
<gene>
    <name evidence="1" type="ORF">FG87_39060</name>
</gene>